<dbReference type="InterPro" id="IPR050307">
    <property type="entry name" value="Sterol_Desaturase_Related"/>
</dbReference>
<proteinExistence type="predicted"/>
<comment type="caution">
    <text evidence="7">The sequence shown here is derived from an EMBL/GenBank/DDBJ whole genome shotgun (WGS) entry which is preliminary data.</text>
</comment>
<dbReference type="EMBL" id="AAOE01000013">
    <property type="protein sequence ID" value="EAR09080.1"/>
    <property type="molecule type" value="Genomic_DNA"/>
</dbReference>
<evidence type="ECO:0000313" key="8">
    <source>
        <dbReference type="Proteomes" id="UP000005953"/>
    </source>
</evidence>
<dbReference type="GO" id="GO:0008610">
    <property type="term" value="P:lipid biosynthetic process"/>
    <property type="evidence" value="ECO:0007669"/>
    <property type="project" value="InterPro"/>
</dbReference>
<dbReference type="Proteomes" id="UP000005953">
    <property type="component" value="Unassembled WGS sequence"/>
</dbReference>
<organism evidence="7 8">
    <name type="scientific">Reinekea blandensis MED297</name>
    <dbReference type="NCBI Taxonomy" id="314283"/>
    <lineage>
        <taxon>Bacteria</taxon>
        <taxon>Pseudomonadati</taxon>
        <taxon>Pseudomonadota</taxon>
        <taxon>Gammaproteobacteria</taxon>
        <taxon>Oceanospirillales</taxon>
        <taxon>Saccharospirillaceae</taxon>
        <taxon>Reinekea</taxon>
    </lineage>
</organism>
<evidence type="ECO:0000313" key="7">
    <source>
        <dbReference type="EMBL" id="EAR09080.1"/>
    </source>
</evidence>
<keyword evidence="2 5" id="KW-0812">Transmembrane</keyword>
<keyword evidence="4 5" id="KW-0472">Membrane</keyword>
<sequence length="324" mass="37550">MGPFSLSEWVGEFTDPRKRLFWGYLASAVFLAWLWSLRHPTLPRLWQRDVWFSASARADLKLFIINKVLFFWLRPNLLTQSAVALGVYLFLIGQVNSAGVLASSVPPLGRALLFTLVLFVIDDFSRFWVHLLMHRVSFLWAFHRVHHSAEVLNPMTVLRTHPVEGVLFTFRSVLVQGTVVACALWLFGNDLQLQTIMGANVFVFVFHAFGSNLRHSPVPIWYPAWLERWLLSPAQHQLHHSRLPEHYDKNMGVVLACWDRCFGTWHVSDRSPIPVGVNDQLPDEHQLGRLLLHPFERIVSAIRRRIHQRGKFKKFSEKGLQHEL</sequence>
<dbReference type="HOGENOM" id="CLU_069609_0_0_6"/>
<dbReference type="GO" id="GO:0016020">
    <property type="term" value="C:membrane"/>
    <property type="evidence" value="ECO:0007669"/>
    <property type="project" value="UniProtKB-SubCell"/>
</dbReference>
<evidence type="ECO:0000259" key="6">
    <source>
        <dbReference type="Pfam" id="PF04116"/>
    </source>
</evidence>
<gene>
    <name evidence="7" type="ORF">MED297_17098</name>
</gene>
<protein>
    <recommendedName>
        <fullName evidence="6">Fatty acid hydroxylase domain-containing protein</fullName>
    </recommendedName>
</protein>
<accession>A4BFI5</accession>
<feature type="transmembrane region" description="Helical" evidence="5">
    <location>
        <begin position="20"/>
        <end position="37"/>
    </location>
</feature>
<evidence type="ECO:0000256" key="3">
    <source>
        <dbReference type="ARBA" id="ARBA00022989"/>
    </source>
</evidence>
<evidence type="ECO:0000256" key="4">
    <source>
        <dbReference type="ARBA" id="ARBA00023136"/>
    </source>
</evidence>
<dbReference type="GO" id="GO:0016491">
    <property type="term" value="F:oxidoreductase activity"/>
    <property type="evidence" value="ECO:0007669"/>
    <property type="project" value="InterPro"/>
</dbReference>
<dbReference type="Pfam" id="PF04116">
    <property type="entry name" value="FA_hydroxylase"/>
    <property type="match status" value="1"/>
</dbReference>
<evidence type="ECO:0000256" key="5">
    <source>
        <dbReference type="SAM" id="Phobius"/>
    </source>
</evidence>
<keyword evidence="3 5" id="KW-1133">Transmembrane helix</keyword>
<dbReference type="GO" id="GO:0005506">
    <property type="term" value="F:iron ion binding"/>
    <property type="evidence" value="ECO:0007669"/>
    <property type="project" value="InterPro"/>
</dbReference>
<evidence type="ECO:0000256" key="2">
    <source>
        <dbReference type="ARBA" id="ARBA00022692"/>
    </source>
</evidence>
<dbReference type="PANTHER" id="PTHR11863">
    <property type="entry name" value="STEROL DESATURASE"/>
    <property type="match status" value="1"/>
</dbReference>
<reference evidence="7 8" key="1">
    <citation type="submission" date="2006-02" db="EMBL/GenBank/DDBJ databases">
        <authorList>
            <person name="Pinhassi J."/>
            <person name="Pedros-Alio C."/>
            <person name="Ferriera S."/>
            <person name="Johnson J."/>
            <person name="Kravitz S."/>
            <person name="Halpern A."/>
            <person name="Remington K."/>
            <person name="Beeson K."/>
            <person name="Tran B."/>
            <person name="Rogers Y.-H."/>
            <person name="Friedman R."/>
            <person name="Venter J.C."/>
        </authorList>
    </citation>
    <scope>NUCLEOTIDE SEQUENCE [LARGE SCALE GENOMIC DNA]</scope>
    <source>
        <strain evidence="7 8">MED297</strain>
    </source>
</reference>
<dbReference type="STRING" id="314283.MED297_17098"/>
<keyword evidence="8" id="KW-1185">Reference proteome</keyword>
<comment type="subcellular location">
    <subcellularLocation>
        <location evidence="1">Membrane</location>
    </subcellularLocation>
</comment>
<feature type="domain" description="Fatty acid hydroxylase" evidence="6">
    <location>
        <begin position="116"/>
        <end position="264"/>
    </location>
</feature>
<feature type="transmembrane region" description="Helical" evidence="5">
    <location>
        <begin position="165"/>
        <end position="187"/>
    </location>
</feature>
<feature type="transmembrane region" description="Helical" evidence="5">
    <location>
        <begin position="71"/>
        <end position="91"/>
    </location>
</feature>
<name>A4BFI5_9GAMM</name>
<dbReference type="InterPro" id="IPR006694">
    <property type="entry name" value="Fatty_acid_hydroxylase"/>
</dbReference>
<dbReference type="AlphaFoldDB" id="A4BFI5"/>
<evidence type="ECO:0000256" key="1">
    <source>
        <dbReference type="ARBA" id="ARBA00004370"/>
    </source>
</evidence>